<dbReference type="CDD" id="cd00160">
    <property type="entry name" value="RhoGEF"/>
    <property type="match status" value="1"/>
</dbReference>
<dbReference type="Gene3D" id="1.20.900.10">
    <property type="entry name" value="Dbl homology (DH) domain"/>
    <property type="match status" value="1"/>
</dbReference>
<feature type="compositionally biased region" description="Polar residues" evidence="6">
    <location>
        <begin position="668"/>
        <end position="683"/>
    </location>
</feature>
<evidence type="ECO:0000313" key="11">
    <source>
        <dbReference type="EMBL" id="KAG2469802.1"/>
    </source>
</evidence>
<proteinExistence type="predicted"/>
<dbReference type="SUPFAM" id="SSF48065">
    <property type="entry name" value="DBL homology domain (DH-domain)"/>
    <property type="match status" value="1"/>
</dbReference>
<evidence type="ECO:0000259" key="10">
    <source>
        <dbReference type="PROSITE" id="PS50262"/>
    </source>
</evidence>
<gene>
    <name evidence="11" type="primary">Plekhg5_1</name>
    <name evidence="11" type="ORF">GTO96_0022929</name>
</gene>
<keyword evidence="2 7" id="KW-0812">Transmembrane</keyword>
<dbReference type="SMART" id="SM00233">
    <property type="entry name" value="PH"/>
    <property type="match status" value="1"/>
</dbReference>
<dbReference type="GO" id="GO:0030139">
    <property type="term" value="C:endocytic vesicle"/>
    <property type="evidence" value="ECO:0007669"/>
    <property type="project" value="TreeGrafter"/>
</dbReference>
<name>A0A8X7XQK2_POLSE</name>
<dbReference type="GO" id="GO:0007266">
    <property type="term" value="P:Rho protein signal transduction"/>
    <property type="evidence" value="ECO:0007669"/>
    <property type="project" value="TreeGrafter"/>
</dbReference>
<dbReference type="GO" id="GO:0030424">
    <property type="term" value="C:axon"/>
    <property type="evidence" value="ECO:0007669"/>
    <property type="project" value="TreeGrafter"/>
</dbReference>
<dbReference type="SMART" id="SM00325">
    <property type="entry name" value="RhoGEF"/>
    <property type="match status" value="1"/>
</dbReference>
<feature type="transmembrane region" description="Helical" evidence="7">
    <location>
        <begin position="1024"/>
        <end position="1047"/>
    </location>
</feature>
<dbReference type="CDD" id="cd00637">
    <property type="entry name" value="7tm_classA_rhodopsin-like"/>
    <property type="match status" value="1"/>
</dbReference>
<feature type="transmembrane region" description="Helical" evidence="7">
    <location>
        <begin position="1263"/>
        <end position="1281"/>
    </location>
</feature>
<dbReference type="InterPro" id="IPR055251">
    <property type="entry name" value="SOS1_NGEF_PH"/>
</dbReference>
<evidence type="ECO:0000256" key="2">
    <source>
        <dbReference type="ARBA" id="ARBA00022692"/>
    </source>
</evidence>
<dbReference type="InterPro" id="IPR011993">
    <property type="entry name" value="PH-like_dom_sf"/>
</dbReference>
<dbReference type="Pfam" id="PF22697">
    <property type="entry name" value="SOS1_NGEF_PH"/>
    <property type="match status" value="1"/>
</dbReference>
<dbReference type="SUPFAM" id="SSF81321">
    <property type="entry name" value="Family A G protein-coupled receptor-like"/>
    <property type="match status" value="1"/>
</dbReference>
<dbReference type="GO" id="GO:0005886">
    <property type="term" value="C:plasma membrane"/>
    <property type="evidence" value="ECO:0007669"/>
    <property type="project" value="TreeGrafter"/>
</dbReference>
<organism evidence="11 12">
    <name type="scientific">Polypterus senegalus</name>
    <name type="common">Senegal bichir</name>
    <dbReference type="NCBI Taxonomy" id="55291"/>
    <lineage>
        <taxon>Eukaryota</taxon>
        <taxon>Metazoa</taxon>
        <taxon>Chordata</taxon>
        <taxon>Craniata</taxon>
        <taxon>Vertebrata</taxon>
        <taxon>Euteleostomi</taxon>
        <taxon>Actinopterygii</taxon>
        <taxon>Polypteriformes</taxon>
        <taxon>Polypteridae</taxon>
        <taxon>Polypterus</taxon>
    </lineage>
</organism>
<dbReference type="GO" id="GO:0043542">
    <property type="term" value="P:endothelial cell migration"/>
    <property type="evidence" value="ECO:0007669"/>
    <property type="project" value="TreeGrafter"/>
</dbReference>
<dbReference type="InterPro" id="IPR000219">
    <property type="entry name" value="DH_dom"/>
</dbReference>
<sequence>MLEFSRPWKGVTKPVNQPNRSWDHSMLGNRPSSLLSSGISKEHWAEASGDGVTLKAYREFPAVQRQLSNQGTSLLSKLEENKGKWFTISSNQISGRDKTKKVPEYATISKAMSLASKYNRTALRSGLFNQGSTDKDPGRLQQLHNKLSSYSMLGMPKLSANLSTEWEVRRNDDSNVKLEPSWKDIVHGHENMSRKQSHLQEAVWELIYTEAAYLKKLRIVTDVQPHRLFSNLPEIIRAHRAFWEQIILPVLLEARKSRKPFDPRCLQPGFMTFSDRFSPYIQYCAAQEKCMEYARQEMEQNELFRIYVAWVETHKQCNRMRLSDMLARPHQRITKYPLLLKSILKRVEETETRDALQNMINKVEEFLHHINSKMQLHEEHQKLAAVAQRIDSYDVVETIGEEVDKHLREFSTLDLTAPMQAVGSQHVRQLLLEGYLKIREGKDSKTEMYTFLFSDLILFTKHQKKTDTAKVTRPPLMIDQAVCRQLKDPASFLLIYLNDFCCAVAAYVIQAQDSKICKQWIEAIHNAQRELIKMKGEESRRKEAEQRLVVKEQGAQAKDSEEGISLYRQVHKASESTRQQGRSDSLIIPQLLVTNDDEELLAVKNGNTVIRNQSDDADEPGSAETEPGAFPRIVNHRIRRQKPLKRPNRKMALLSSSEASTELPSTTGTSQQDIPTIANSDHSNPSLLCPQLTSRSLHALSTSNPDLPSSGTHLSMPDRMLRTQKWLSSSGLGHSSSDLFLRTQQQNTISGSQEAILSIPDFSLGQKSLSASELENKLNSYPRSKSLADTLLRAEAMDRDWGSRQGSEKGFSFSIAMSASDKGWSEDELFSDGEELEFVKGHAHSGTAFKAQSMDGGLEDDEEDEAPFDAEELAHIEKLHSRIREQCSPVFLDSTDTPWNEYRSSDHLESDNMVFQYNSQADDDDEEGEDNILGSREGVQRRLTISELHRIRGIDASEDTFANMYAAIQVRPHQGVIKFNDNLLRFAHLSIMDPSIPKLIQRYDGDNSTFWGTEHTSDHPWTGLFLGLALPTSLMLLIALCLFNILVLRALLLKRKKSATNLVMVSMGIVDTGLCLTACPTMVISDLNLSLPFYYCMLLTTSVLSWAIASSFHHVVIAYYRWYIVAYPTRYKSSLTRTNIFFHTSLCWLGGLMATIIPYMGFNNYHNLQNISSSMNTSSVSEHHASWQQGSQGCSESPIKCYVPCLYQNVLSLAYLSYVIFGLCVLIPLSIIAVFYCLIFKALKAHSLKNSLSRGFYKKQKRVARITGLLFTFYIVSRLPFNLINLVLFFCPKCLFPSWVFPTSLFCAVFSAASNPLLYFTRNRELKKAMRQILKNWRRNTKVRHHHLSTVDQPGLISGIQSRSEHHHSELELKN</sequence>
<feature type="domain" description="G-protein coupled receptors family 1 profile" evidence="10">
    <location>
        <begin position="1043"/>
        <end position="1319"/>
    </location>
</feature>
<evidence type="ECO:0000256" key="5">
    <source>
        <dbReference type="SAM" id="Coils"/>
    </source>
</evidence>
<evidence type="ECO:0000313" key="12">
    <source>
        <dbReference type="Proteomes" id="UP000886611"/>
    </source>
</evidence>
<dbReference type="EMBL" id="JAATIS010000147">
    <property type="protein sequence ID" value="KAG2469802.1"/>
    <property type="molecule type" value="Genomic_DNA"/>
</dbReference>
<feature type="transmembrane region" description="Helical" evidence="7">
    <location>
        <begin position="1301"/>
        <end position="1321"/>
    </location>
</feature>
<dbReference type="Pfam" id="PF00621">
    <property type="entry name" value="RhoGEF"/>
    <property type="match status" value="1"/>
</dbReference>
<keyword evidence="5" id="KW-0175">Coiled coil</keyword>
<dbReference type="InterPro" id="IPR000276">
    <property type="entry name" value="GPCR_Rhodpsn"/>
</dbReference>
<keyword evidence="4 7" id="KW-0472">Membrane</keyword>
<dbReference type="PROSITE" id="PS50010">
    <property type="entry name" value="DH_2"/>
    <property type="match status" value="1"/>
</dbReference>
<feature type="transmembrane region" description="Helical" evidence="7">
    <location>
        <begin position="1059"/>
        <end position="1085"/>
    </location>
</feature>
<evidence type="ECO:0000256" key="1">
    <source>
        <dbReference type="ARBA" id="ARBA00004370"/>
    </source>
</evidence>
<dbReference type="PANTHER" id="PTHR13217:SF10">
    <property type="entry name" value="PLECKSTRIN HOMOLOGY DOMAIN-CONTAINING FAMILY G MEMBER 6 ISOFORM X1"/>
    <property type="match status" value="1"/>
</dbReference>
<evidence type="ECO:0000259" key="9">
    <source>
        <dbReference type="PROSITE" id="PS50010"/>
    </source>
</evidence>
<dbReference type="CDD" id="cd13244">
    <property type="entry name" value="PH_PLEKHG5_G6"/>
    <property type="match status" value="1"/>
</dbReference>
<dbReference type="PANTHER" id="PTHR13217">
    <property type="entry name" value="PLECKSTRIN HOMOLOGY DOMAIN-CONTAINING FAMILY G MEMBER 7"/>
    <property type="match status" value="1"/>
</dbReference>
<dbReference type="InterPro" id="IPR017452">
    <property type="entry name" value="GPCR_Rhodpsn_7TM"/>
</dbReference>
<dbReference type="InterPro" id="IPR040181">
    <property type="entry name" value="PKHG5/7"/>
</dbReference>
<evidence type="ECO:0000259" key="8">
    <source>
        <dbReference type="PROSITE" id="PS50003"/>
    </source>
</evidence>
<evidence type="ECO:0000256" key="4">
    <source>
        <dbReference type="ARBA" id="ARBA00023136"/>
    </source>
</evidence>
<feature type="transmembrane region" description="Helical" evidence="7">
    <location>
        <begin position="1215"/>
        <end position="1243"/>
    </location>
</feature>
<feature type="region of interest" description="Disordered" evidence="6">
    <location>
        <begin position="611"/>
        <end position="683"/>
    </location>
</feature>
<feature type="transmembrane region" description="Helical" evidence="7">
    <location>
        <begin position="1140"/>
        <end position="1160"/>
    </location>
</feature>
<dbReference type="Proteomes" id="UP000886611">
    <property type="component" value="Unassembled WGS sequence"/>
</dbReference>
<dbReference type="PROSITE" id="PS50262">
    <property type="entry name" value="G_PROTEIN_RECEP_F1_2"/>
    <property type="match status" value="1"/>
</dbReference>
<evidence type="ECO:0000256" key="7">
    <source>
        <dbReference type="SAM" id="Phobius"/>
    </source>
</evidence>
<dbReference type="GO" id="GO:0004930">
    <property type="term" value="F:G protein-coupled receptor activity"/>
    <property type="evidence" value="ECO:0007669"/>
    <property type="project" value="InterPro"/>
</dbReference>
<dbReference type="Gene3D" id="2.30.29.30">
    <property type="entry name" value="Pleckstrin-homology domain (PH domain)/Phosphotyrosine-binding domain (PTB)"/>
    <property type="match status" value="1"/>
</dbReference>
<keyword evidence="12" id="KW-1185">Reference proteome</keyword>
<accession>A0A8X7XQK2</accession>
<comment type="caution">
    <text evidence="11">The sequence shown here is derived from an EMBL/GenBank/DDBJ whole genome shotgun (WGS) entry which is preliminary data.</text>
</comment>
<comment type="subcellular location">
    <subcellularLocation>
        <location evidence="1">Membrane</location>
    </subcellularLocation>
</comment>
<dbReference type="Pfam" id="PF00001">
    <property type="entry name" value="7tm_1"/>
    <property type="match status" value="1"/>
</dbReference>
<dbReference type="GO" id="GO:0005085">
    <property type="term" value="F:guanyl-nucleotide exchange factor activity"/>
    <property type="evidence" value="ECO:0007669"/>
    <property type="project" value="InterPro"/>
</dbReference>
<feature type="non-terminal residue" evidence="11">
    <location>
        <position position="1375"/>
    </location>
</feature>
<protein>
    <submittedName>
        <fullName evidence="11">PKHG5 protein</fullName>
    </submittedName>
</protein>
<feature type="transmembrane region" description="Helical" evidence="7">
    <location>
        <begin position="1091"/>
        <end position="1120"/>
    </location>
</feature>
<dbReference type="Gene3D" id="1.20.1070.10">
    <property type="entry name" value="Rhodopsin 7-helix transmembrane proteins"/>
    <property type="match status" value="1"/>
</dbReference>
<dbReference type="InterPro" id="IPR035899">
    <property type="entry name" value="DBL_dom_sf"/>
</dbReference>
<feature type="compositionally biased region" description="Basic residues" evidence="6">
    <location>
        <begin position="634"/>
        <end position="649"/>
    </location>
</feature>
<feature type="domain" description="PH" evidence="8">
    <location>
        <begin position="429"/>
        <end position="529"/>
    </location>
</feature>
<feature type="compositionally biased region" description="Low complexity" evidence="6">
    <location>
        <begin position="652"/>
        <end position="667"/>
    </location>
</feature>
<dbReference type="PROSITE" id="PS50003">
    <property type="entry name" value="PH_DOMAIN"/>
    <property type="match status" value="1"/>
</dbReference>
<dbReference type="InterPro" id="IPR001849">
    <property type="entry name" value="PH_domain"/>
</dbReference>
<feature type="coiled-coil region" evidence="5">
    <location>
        <begin position="517"/>
        <end position="547"/>
    </location>
</feature>
<feature type="domain" description="DH" evidence="9">
    <location>
        <begin position="198"/>
        <end position="373"/>
    </location>
</feature>
<evidence type="ECO:0000256" key="3">
    <source>
        <dbReference type="ARBA" id="ARBA00022989"/>
    </source>
</evidence>
<dbReference type="PRINTS" id="PR00237">
    <property type="entry name" value="GPCRRHODOPSN"/>
</dbReference>
<reference evidence="11 12" key="1">
    <citation type="journal article" date="2021" name="Cell">
        <title>Tracing the genetic footprints of vertebrate landing in non-teleost ray-finned fishes.</title>
        <authorList>
            <person name="Bi X."/>
            <person name="Wang K."/>
            <person name="Yang L."/>
            <person name="Pan H."/>
            <person name="Jiang H."/>
            <person name="Wei Q."/>
            <person name="Fang M."/>
            <person name="Yu H."/>
            <person name="Zhu C."/>
            <person name="Cai Y."/>
            <person name="He Y."/>
            <person name="Gan X."/>
            <person name="Zeng H."/>
            <person name="Yu D."/>
            <person name="Zhu Y."/>
            <person name="Jiang H."/>
            <person name="Qiu Q."/>
            <person name="Yang H."/>
            <person name="Zhang Y.E."/>
            <person name="Wang W."/>
            <person name="Zhu M."/>
            <person name="He S."/>
            <person name="Zhang G."/>
        </authorList>
    </citation>
    <scope>NUCLEOTIDE SEQUENCE [LARGE SCALE GENOMIC DNA]</scope>
    <source>
        <strain evidence="11">Bchr_013</strain>
    </source>
</reference>
<keyword evidence="3 7" id="KW-1133">Transmembrane helix</keyword>
<evidence type="ECO:0000256" key="6">
    <source>
        <dbReference type="SAM" id="MobiDB-lite"/>
    </source>
</evidence>
<feature type="non-terminal residue" evidence="11">
    <location>
        <position position="1"/>
    </location>
</feature>
<dbReference type="SUPFAM" id="SSF50729">
    <property type="entry name" value="PH domain-like"/>
    <property type="match status" value="1"/>
</dbReference>